<dbReference type="SMART" id="SM00014">
    <property type="entry name" value="acidPPc"/>
    <property type="match status" value="1"/>
</dbReference>
<dbReference type="AlphaFoldDB" id="A0A1G7IHS9"/>
<feature type="transmembrane region" description="Helical" evidence="1">
    <location>
        <begin position="26"/>
        <end position="49"/>
    </location>
</feature>
<dbReference type="Pfam" id="PF01569">
    <property type="entry name" value="PAP2"/>
    <property type="match status" value="1"/>
</dbReference>
<sequence>MLEELLQYDKNLFLLLNHLGTTNWDAFWLFITNKLSSIPLYLVLAFLFYKSYGLKKTLILLVVVALMITVTDQVANLFKYGFKRLRPCHDEEIGHLVRLVKKSCGGQYGYFSAHASNSFAIALFLGSLLKEKFKFIGYLLLFWAFLVAYSRIYIGVHFPLDVLTGGVIGFIFSWLFIKLYIFATQKISL</sequence>
<protein>
    <submittedName>
        <fullName evidence="3">Undecaprenyl-diphosphatase</fullName>
    </submittedName>
</protein>
<feature type="transmembrane region" description="Helical" evidence="1">
    <location>
        <begin position="58"/>
        <end position="78"/>
    </location>
</feature>
<dbReference type="eggNOG" id="COG0671">
    <property type="taxonomic scope" value="Bacteria"/>
</dbReference>
<keyword evidence="4" id="KW-1185">Reference proteome</keyword>
<dbReference type="InterPro" id="IPR000326">
    <property type="entry name" value="PAP2/HPO"/>
</dbReference>
<evidence type="ECO:0000256" key="1">
    <source>
        <dbReference type="SAM" id="Phobius"/>
    </source>
</evidence>
<evidence type="ECO:0000259" key="2">
    <source>
        <dbReference type="SMART" id="SM00014"/>
    </source>
</evidence>
<organism evidence="3 4">
    <name type="scientific">Cellulophaga baltica</name>
    <dbReference type="NCBI Taxonomy" id="76594"/>
    <lineage>
        <taxon>Bacteria</taxon>
        <taxon>Pseudomonadati</taxon>
        <taxon>Bacteroidota</taxon>
        <taxon>Flavobacteriia</taxon>
        <taxon>Flavobacteriales</taxon>
        <taxon>Flavobacteriaceae</taxon>
        <taxon>Cellulophaga</taxon>
    </lineage>
</organism>
<dbReference type="RefSeq" id="WP_074538731.1">
    <property type="nucleotide sequence ID" value="NZ_FNBD01000007.1"/>
</dbReference>
<evidence type="ECO:0000313" key="4">
    <source>
        <dbReference type="Proteomes" id="UP000182114"/>
    </source>
</evidence>
<dbReference type="PANTHER" id="PTHR14969:SF13">
    <property type="entry name" value="AT30094P"/>
    <property type="match status" value="1"/>
</dbReference>
<feature type="domain" description="Phosphatidic acid phosphatase type 2/haloperoxidase" evidence="2">
    <location>
        <begin position="60"/>
        <end position="177"/>
    </location>
</feature>
<dbReference type="SUPFAM" id="SSF48317">
    <property type="entry name" value="Acid phosphatase/Vanadium-dependent haloperoxidase"/>
    <property type="match status" value="1"/>
</dbReference>
<keyword evidence="1" id="KW-0812">Transmembrane</keyword>
<dbReference type="InterPro" id="IPR036938">
    <property type="entry name" value="PAP2/HPO_sf"/>
</dbReference>
<dbReference type="EMBL" id="FNBD01000007">
    <property type="protein sequence ID" value="SDF12175.1"/>
    <property type="molecule type" value="Genomic_DNA"/>
</dbReference>
<keyword evidence="1" id="KW-0472">Membrane</keyword>
<feature type="transmembrane region" description="Helical" evidence="1">
    <location>
        <begin position="162"/>
        <end position="183"/>
    </location>
</feature>
<gene>
    <name evidence="3" type="ORF">SAMN04487992_107254</name>
</gene>
<dbReference type="Gene3D" id="1.20.144.10">
    <property type="entry name" value="Phosphatidic acid phosphatase type 2/haloperoxidase"/>
    <property type="match status" value="1"/>
</dbReference>
<feature type="transmembrane region" description="Helical" evidence="1">
    <location>
        <begin position="135"/>
        <end position="156"/>
    </location>
</feature>
<feature type="transmembrane region" description="Helical" evidence="1">
    <location>
        <begin position="108"/>
        <end position="128"/>
    </location>
</feature>
<keyword evidence="1" id="KW-1133">Transmembrane helix</keyword>
<reference evidence="4" key="1">
    <citation type="submission" date="2016-10" db="EMBL/GenBank/DDBJ databases">
        <authorList>
            <person name="Varghese N."/>
            <person name="Submissions S."/>
        </authorList>
    </citation>
    <scope>NUCLEOTIDE SEQUENCE [LARGE SCALE GENOMIC DNA]</scope>
    <source>
        <strain evidence="4">DSM 24729</strain>
    </source>
</reference>
<dbReference type="Proteomes" id="UP000182114">
    <property type="component" value="Unassembled WGS sequence"/>
</dbReference>
<dbReference type="PANTHER" id="PTHR14969">
    <property type="entry name" value="SPHINGOSINE-1-PHOSPHATE PHOSPHOHYDROLASE"/>
    <property type="match status" value="1"/>
</dbReference>
<dbReference type="CDD" id="cd03395">
    <property type="entry name" value="PAP2_like_4"/>
    <property type="match status" value="1"/>
</dbReference>
<evidence type="ECO:0000313" key="3">
    <source>
        <dbReference type="EMBL" id="SDF12175.1"/>
    </source>
</evidence>
<proteinExistence type="predicted"/>
<accession>A0A1G7IHS9</accession>
<name>A0A1G7IHS9_9FLAO</name>